<name>A0ACD5WL60_AVESA</name>
<sequence length="463" mass="51590">MSNPCECCESKLRFIRQVNGNFMDSMVIPEWFVNYFGGKIPGTVKLEAPNGNTYDVRVTENMNRTILKSGWAAFLDANQIEENYSLMFRYLVNARFEVTIFDSNGKEKALSCARMETASDVKTPNGRYVDNSSSSLDGTTRSSSAEGSDSDGCPNQGSCRYCESAKMDASSYTSEEFSEDNPSEGDDLQMLPKDFVLSGRCVLTVAQKAKMHAVATEIQPKTKVLVVQIKKTNVEPYTDLVIRKSYAVVYFPRESQAVTLQVPRKSEDWQCKLRVRPDGGCNLHLGNFISDNGVRVGDICIFQPITKAKARRFTVMVHLLRSASIGGRTVTVSNHGRTSAKIDLPARVKEEEATDDEEIAPPGPEDHESSDNSEGSFEPPFILSDRVTLTRAQELKVQEKVEAIKMIKSAPPIYVAVMNGSNVRRRNSGMSLCLGRRYASRYLEKKYYVTGHHGKRNVTSLVL</sequence>
<evidence type="ECO:0000313" key="1">
    <source>
        <dbReference type="EnsemblPlants" id="AVESA.00010b.r2.4AG0635220.1.CDS"/>
    </source>
</evidence>
<reference evidence="1" key="1">
    <citation type="submission" date="2021-05" db="EMBL/GenBank/DDBJ databases">
        <authorList>
            <person name="Scholz U."/>
            <person name="Mascher M."/>
            <person name="Fiebig A."/>
        </authorList>
    </citation>
    <scope>NUCLEOTIDE SEQUENCE [LARGE SCALE GENOMIC DNA]</scope>
</reference>
<proteinExistence type="predicted"/>
<reference evidence="1" key="2">
    <citation type="submission" date="2025-09" db="UniProtKB">
        <authorList>
            <consortium name="EnsemblPlants"/>
        </authorList>
    </citation>
    <scope>IDENTIFICATION</scope>
</reference>
<protein>
    <submittedName>
        <fullName evidence="1">Uncharacterized protein</fullName>
    </submittedName>
</protein>
<evidence type="ECO:0000313" key="2">
    <source>
        <dbReference type="Proteomes" id="UP001732700"/>
    </source>
</evidence>
<organism evidence="1 2">
    <name type="scientific">Avena sativa</name>
    <name type="common">Oat</name>
    <dbReference type="NCBI Taxonomy" id="4498"/>
    <lineage>
        <taxon>Eukaryota</taxon>
        <taxon>Viridiplantae</taxon>
        <taxon>Streptophyta</taxon>
        <taxon>Embryophyta</taxon>
        <taxon>Tracheophyta</taxon>
        <taxon>Spermatophyta</taxon>
        <taxon>Magnoliopsida</taxon>
        <taxon>Liliopsida</taxon>
        <taxon>Poales</taxon>
        <taxon>Poaceae</taxon>
        <taxon>BOP clade</taxon>
        <taxon>Pooideae</taxon>
        <taxon>Poodae</taxon>
        <taxon>Poeae</taxon>
        <taxon>Poeae Chloroplast Group 1 (Aveneae type)</taxon>
        <taxon>Aveninae</taxon>
        <taxon>Avena</taxon>
    </lineage>
</organism>
<keyword evidence="2" id="KW-1185">Reference proteome</keyword>
<dbReference type="EnsemblPlants" id="AVESA.00010b.r2.4AG0635220.1">
    <property type="protein sequence ID" value="AVESA.00010b.r2.4AG0635220.1.CDS"/>
    <property type="gene ID" value="AVESA.00010b.r2.4AG0635220"/>
</dbReference>
<accession>A0ACD5WL60</accession>
<dbReference type="Proteomes" id="UP001732700">
    <property type="component" value="Chromosome 4A"/>
</dbReference>